<dbReference type="SUPFAM" id="SSF51430">
    <property type="entry name" value="NAD(P)-linked oxidoreductase"/>
    <property type="match status" value="1"/>
</dbReference>
<evidence type="ECO:0000256" key="2">
    <source>
        <dbReference type="ARBA" id="ARBA00022857"/>
    </source>
</evidence>
<evidence type="ECO:0000256" key="1">
    <source>
        <dbReference type="ARBA" id="ARBA00006515"/>
    </source>
</evidence>
<comment type="similarity">
    <text evidence="1">Belongs to the shaker potassium channel beta subunit family.</text>
</comment>
<dbReference type="PRINTS" id="PR01577">
    <property type="entry name" value="KCNABCHANNEL"/>
</dbReference>
<sequence length="349" mass="38285">MALTQNRYKPGNMRFRRLGPSGLRVSLFSLGGWLTLGGSVNDELTQEMMQIAYEHGISTFDTAECYANGASEIAMGKAVKALGWKRSEVVLITKIFYGTGSEEPNGTGLSRKHIVEGADESLERAQLKYWDVILAHSPDITVPMVEVVKAFNHLIQTGRCFYWGTSAWSVEQISEAYGIAERLGLDPPLTDQSQYSALHREPVEKEYLPLYEKHRFSVACWSPLAWGLLTGKYNSGIPKGSRFDTEKATFGAAIDSLQTDEGKAKIEKVRSLTKVADKLGCSVTVLSLAWAAKNPNISTVILGASKKEQLLENLKALDVIDLLTPEVLAEVEGALGNKPAKLPDFGRAM</sequence>
<keyword evidence="6" id="KW-1185">Reference proteome</keyword>
<reference evidence="5" key="1">
    <citation type="journal article" date="2023" name="PhytoFront">
        <title>Draft Genome Resources of Seven Strains of Tilletia horrida, Causal Agent of Kernel Smut of Rice.</title>
        <authorList>
            <person name="Khanal S."/>
            <person name="Antony Babu S."/>
            <person name="Zhou X.G."/>
        </authorList>
    </citation>
    <scope>NUCLEOTIDE SEQUENCE</scope>
    <source>
        <strain evidence="5">TX3</strain>
    </source>
</reference>
<evidence type="ECO:0000313" key="6">
    <source>
        <dbReference type="Proteomes" id="UP001176521"/>
    </source>
</evidence>
<accession>A0AAN6JNA2</accession>
<evidence type="ECO:0000256" key="3">
    <source>
        <dbReference type="ARBA" id="ARBA00023002"/>
    </source>
</evidence>
<protein>
    <recommendedName>
        <fullName evidence="4">NADP-dependent oxidoreductase domain-containing protein</fullName>
    </recommendedName>
</protein>
<comment type="caution">
    <text evidence="5">The sequence shown here is derived from an EMBL/GenBank/DDBJ whole genome shotgun (WGS) entry which is preliminary data.</text>
</comment>
<evidence type="ECO:0000259" key="4">
    <source>
        <dbReference type="Pfam" id="PF00248"/>
    </source>
</evidence>
<dbReference type="EMBL" id="JAPDMQ010000606">
    <property type="protein sequence ID" value="KAK0522193.1"/>
    <property type="molecule type" value="Genomic_DNA"/>
</dbReference>
<organism evidence="5 6">
    <name type="scientific">Tilletia horrida</name>
    <dbReference type="NCBI Taxonomy" id="155126"/>
    <lineage>
        <taxon>Eukaryota</taxon>
        <taxon>Fungi</taxon>
        <taxon>Dikarya</taxon>
        <taxon>Basidiomycota</taxon>
        <taxon>Ustilaginomycotina</taxon>
        <taxon>Exobasidiomycetes</taxon>
        <taxon>Tilletiales</taxon>
        <taxon>Tilletiaceae</taxon>
        <taxon>Tilletia</taxon>
    </lineage>
</organism>
<keyword evidence="3" id="KW-0560">Oxidoreductase</keyword>
<dbReference type="InterPro" id="IPR023210">
    <property type="entry name" value="NADP_OxRdtase_dom"/>
</dbReference>
<dbReference type="Gene3D" id="3.20.20.100">
    <property type="entry name" value="NADP-dependent oxidoreductase domain"/>
    <property type="match status" value="1"/>
</dbReference>
<proteinExistence type="inferred from homology"/>
<dbReference type="GO" id="GO:0016491">
    <property type="term" value="F:oxidoreductase activity"/>
    <property type="evidence" value="ECO:0007669"/>
    <property type="project" value="UniProtKB-KW"/>
</dbReference>
<feature type="domain" description="NADP-dependent oxidoreductase" evidence="4">
    <location>
        <begin position="30"/>
        <end position="333"/>
    </location>
</feature>
<dbReference type="AlphaFoldDB" id="A0AAN6JNA2"/>
<evidence type="ECO:0000313" key="5">
    <source>
        <dbReference type="EMBL" id="KAK0522193.1"/>
    </source>
</evidence>
<keyword evidence="2" id="KW-0521">NADP</keyword>
<dbReference type="PANTHER" id="PTHR43150:SF2">
    <property type="entry name" value="HYPERKINETIC, ISOFORM M"/>
    <property type="match status" value="1"/>
</dbReference>
<dbReference type="InterPro" id="IPR036812">
    <property type="entry name" value="NAD(P)_OxRdtase_dom_sf"/>
</dbReference>
<dbReference type="Pfam" id="PF00248">
    <property type="entry name" value="Aldo_ket_red"/>
    <property type="match status" value="1"/>
</dbReference>
<name>A0AAN6JNA2_9BASI</name>
<dbReference type="PANTHER" id="PTHR43150">
    <property type="entry name" value="HYPERKINETIC, ISOFORM M"/>
    <property type="match status" value="1"/>
</dbReference>
<dbReference type="InterPro" id="IPR005399">
    <property type="entry name" value="K_chnl_volt-dep_bsu_KCNAB-rel"/>
</dbReference>
<dbReference type="Proteomes" id="UP001176521">
    <property type="component" value="Unassembled WGS sequence"/>
</dbReference>
<gene>
    <name evidence="5" type="ORF">OC842_006537</name>
</gene>